<dbReference type="InterPro" id="IPR036928">
    <property type="entry name" value="AS_sf"/>
</dbReference>
<keyword evidence="3" id="KW-0808">Transferase</keyword>
<name>A0A857JQU0_9ALTE</name>
<dbReference type="EC" id="6.3.5.7" evidence="3"/>
<dbReference type="Proteomes" id="UP000464524">
    <property type="component" value="Chromosome"/>
</dbReference>
<evidence type="ECO:0000259" key="2">
    <source>
        <dbReference type="Pfam" id="PF01425"/>
    </source>
</evidence>
<keyword evidence="3" id="KW-0436">Ligase</keyword>
<dbReference type="SUPFAM" id="SSF75304">
    <property type="entry name" value="Amidase signature (AS) enzymes"/>
    <property type="match status" value="1"/>
</dbReference>
<gene>
    <name evidence="3" type="ORF">FX988_04126</name>
</gene>
<dbReference type="Gene3D" id="3.90.1300.10">
    <property type="entry name" value="Amidase signature (AS) domain"/>
    <property type="match status" value="1"/>
</dbReference>
<reference evidence="3 4" key="1">
    <citation type="submission" date="2019-12" db="EMBL/GenBank/DDBJ databases">
        <title>Genome sequencing and assembly of endphytes of Porphyra tenera.</title>
        <authorList>
            <person name="Park J.M."/>
            <person name="Shin R."/>
            <person name="Jo S.H."/>
        </authorList>
    </citation>
    <scope>NUCLEOTIDE SEQUENCE [LARGE SCALE GENOMIC DNA]</scope>
    <source>
        <strain evidence="3 4">GPM4</strain>
    </source>
</reference>
<evidence type="ECO:0000313" key="4">
    <source>
        <dbReference type="Proteomes" id="UP000464524"/>
    </source>
</evidence>
<dbReference type="AlphaFoldDB" id="A0A857JQU0"/>
<dbReference type="PANTHER" id="PTHR11895:SF7">
    <property type="entry name" value="GLUTAMYL-TRNA(GLN) AMIDOTRANSFERASE SUBUNIT A, MITOCHONDRIAL"/>
    <property type="match status" value="1"/>
</dbReference>
<dbReference type="GO" id="GO:0016740">
    <property type="term" value="F:transferase activity"/>
    <property type="evidence" value="ECO:0007669"/>
    <property type="project" value="UniProtKB-KW"/>
</dbReference>
<evidence type="ECO:0000313" key="3">
    <source>
        <dbReference type="EMBL" id="QHJ13846.1"/>
    </source>
</evidence>
<comment type="similarity">
    <text evidence="1">Belongs to the amidase family.</text>
</comment>
<dbReference type="OrthoDB" id="9811471at2"/>
<dbReference type="KEGG" id="pmes:FX988_04126"/>
<dbReference type="InterPro" id="IPR023631">
    <property type="entry name" value="Amidase_dom"/>
</dbReference>
<evidence type="ECO:0000256" key="1">
    <source>
        <dbReference type="ARBA" id="ARBA00009199"/>
    </source>
</evidence>
<dbReference type="InterPro" id="IPR000120">
    <property type="entry name" value="Amidase"/>
</dbReference>
<feature type="domain" description="Amidase" evidence="2">
    <location>
        <begin position="30"/>
        <end position="428"/>
    </location>
</feature>
<protein>
    <submittedName>
        <fullName evidence="3">Glutamyl-tRNA(Gln) amidotransferase subunit A</fullName>
        <ecNumber evidence="3">6.3.5.7</ecNumber>
    </submittedName>
</protein>
<accession>A0A857JQU0</accession>
<sequence>MDIALLSQDVSTHIALIKDKQISAQELAELQYRFIQQVNPKLNAFLQTALPKCAPQEKRTGSVFHGICIGVKDNIDVMGFATTAGMATRMGRQAKQDAFVINRLRQTGAQFIGKLNMHEGALGATNQNEHFGDCHNPHKHGFTPGGSSGGSAAAVASGMVGLSLGTDTMGSVRIPAAYCGIFGFKPSRGAVSNHGSVTCSRVMDNIGPMARSAKDLTLAFSVMKGFDPACPSSVDFNLIRGDRSAHQQVLLVPQDLAALGVEQSIIEDFERNLAAFVDLGYTLSYFDFSDYDFAAARRAGLLLCEADMRIEHQEDWLNQPQKFSEYMRGMLSYIERKTPMDMMQSERVLDNAKTFARQLFKQGCAILMPTVLQRAFSFKAPVPANQADLTSFANQAGLPAVSLPMLSDQALPGGMQIVGPYGSDNRLLDLAERWQEHTDFRYMLPKIK</sequence>
<dbReference type="GO" id="GO:0050567">
    <property type="term" value="F:glutaminyl-tRNA synthase (glutamine-hydrolyzing) activity"/>
    <property type="evidence" value="ECO:0007669"/>
    <property type="project" value="UniProtKB-EC"/>
</dbReference>
<dbReference type="Pfam" id="PF01425">
    <property type="entry name" value="Amidase"/>
    <property type="match status" value="1"/>
</dbReference>
<proteinExistence type="inferred from homology"/>
<dbReference type="PANTHER" id="PTHR11895">
    <property type="entry name" value="TRANSAMIDASE"/>
    <property type="match status" value="1"/>
</dbReference>
<dbReference type="EMBL" id="CP047656">
    <property type="protein sequence ID" value="QHJ13846.1"/>
    <property type="molecule type" value="Genomic_DNA"/>
</dbReference>
<organism evidence="3 4">
    <name type="scientific">Paraglaciecola mesophila</name>
    <dbReference type="NCBI Taxonomy" id="197222"/>
    <lineage>
        <taxon>Bacteria</taxon>
        <taxon>Pseudomonadati</taxon>
        <taxon>Pseudomonadota</taxon>
        <taxon>Gammaproteobacteria</taxon>
        <taxon>Alteromonadales</taxon>
        <taxon>Alteromonadaceae</taxon>
        <taxon>Paraglaciecola</taxon>
    </lineage>
</organism>
<dbReference type="RefSeq" id="WP_160181904.1">
    <property type="nucleotide sequence ID" value="NZ_CP047656.1"/>
</dbReference>
<keyword evidence="4" id="KW-1185">Reference proteome</keyword>